<feature type="compositionally biased region" description="Acidic residues" evidence="1">
    <location>
        <begin position="1847"/>
        <end position="1887"/>
    </location>
</feature>
<comment type="caution">
    <text evidence="2">The sequence shown here is derived from an EMBL/GenBank/DDBJ whole genome shotgun (WGS) entry which is preliminary data.</text>
</comment>
<dbReference type="PANTHER" id="PTHR14296:SF3">
    <property type="entry name" value="DIKAR, ISOFORM F"/>
    <property type="match status" value="1"/>
</dbReference>
<proteinExistence type="predicted"/>
<dbReference type="InterPro" id="IPR028938">
    <property type="entry name" value="Rsf1-like"/>
</dbReference>
<feature type="region of interest" description="Disordered" evidence="1">
    <location>
        <begin position="1800"/>
        <end position="2015"/>
    </location>
</feature>
<evidence type="ECO:0000313" key="2">
    <source>
        <dbReference type="EMBL" id="GKT20855.1"/>
    </source>
</evidence>
<dbReference type="Proteomes" id="UP001057375">
    <property type="component" value="Unassembled WGS sequence"/>
</dbReference>
<feature type="compositionally biased region" description="Acidic residues" evidence="1">
    <location>
        <begin position="1815"/>
        <end position="1826"/>
    </location>
</feature>
<dbReference type="EMBL" id="BQXS01012272">
    <property type="protein sequence ID" value="GKT20855.1"/>
    <property type="molecule type" value="Genomic_DNA"/>
</dbReference>
<evidence type="ECO:0000256" key="1">
    <source>
        <dbReference type="SAM" id="MobiDB-lite"/>
    </source>
</evidence>
<feature type="compositionally biased region" description="Acidic residues" evidence="1">
    <location>
        <begin position="2003"/>
        <end position="2012"/>
    </location>
</feature>
<name>A0ABQ5JX81_9EUKA</name>
<evidence type="ECO:0000313" key="3">
    <source>
        <dbReference type="Proteomes" id="UP001057375"/>
    </source>
</evidence>
<sequence length="2274" mass="262766">MEIIKPNLVCEGRNCIPISQSATNIKRPNFPTCKAINTTKKKGEEEYDQSSKVQLMMKGEAELSGKVTHISLTFLSSPMKGAYIYLDKNYSPPSHLVFTFTSSKGEKLSKKYEFPEFKLCNWYFLPIDLPDVVLCEITGKGREEECFEFISLVFFREETLEETRDRQAKEKPLFVRKLLKEDGEATPIPQDEIKLTDPILIHIGDMDCCPIPRDSSNIKMPHYITAKNETREESDEEFYQTSNAQAMMNEGNHHGDFTDISFTFLESTPIKGAYICIETKWPDYPYASFLTFSFTSSKGERKFKSYKFPKLKISSWFFLPIDLSDVVGCRITGKGRGGENPDNLFTIATLVCFQEETQDEIRIREAKDADRKKFWSEAAVKKAEFIQQGDDDFVLIPYDHRAIVKPSFGSIQGKNDSVCKESRDYDQSSTAQEVFRGKRSLFHGLSISHLSIPFASPSPVVGVFICVPESWFMSSPSLLFSFTDSDGNDTYMKYEFTEPKDEHKYEWFFLPVDLDNVASCEIEGKGTWKWKNNEHKYEWFFLPVDLDNVASCEIEGKGTWKWKNSRCFNISSLFFLKHQVLLGKIKPKLSGSFSCIPIPRKETDEYFAGKKQQIYLEELWFKFPPVIAMPVTKEIVDSLDDSSIINPSFSDVTCKNDVCCKESDYDQGLRAQKMLKGEGDVSLSHLSIPFPSPSPMKGAYICVHKLYSSPFLLFTFTDCDGKKTSKKYEFTCPKHQYEWQFLPIDLDNIVLCEIEGKGRWCNKNSRYFWIFSLAFIRGDESAFPLLELEFDDLILLIDNIKTTFSLPSLVSLFNENHTKLKETMNCIFSLKDNRLSLVFECLSLFTDRFIQSTQEIIKTIPLTLKNDKQIVELFADEQDSESSEQEISQQPTKVSLDKEKNEINSSLQYERLFSIVVLGFDLIFSDLQSRISLIAQHYAFLERFFSIVFQLSETIASRLLHDFIKSKSKIFSHVMIRVSNAPESERAPHVQHVLNLLNNILPQFEEEIKQSILNEIAKQPSWIQNKSFFDIRLSILNVVLLKDDNSPDQARIKDLWKCILDQNIKNLLIPEFTEDSCIVINRLKLMISLCSAAHHELNIFLTVKKHLLDWFSLLQGSESITYWAKLISLFSSNSSIVERNFPKDRYSMEMLWCINNEYISLQDYCQYVADCFPELKMWTDMILKIWDSSSLESTSKLFDEFLGKIIGPLSCFTDVSSLKQHVNCHLLILIFRSFPLFIEHNSPSNSLIALDESNLRKFLKITQSALIESKKDDSKVRELSLLNILMNIETNIRESKSLEVDLLNSLQRSILPIIKALLNSKIPFDSHYNLSTILKLISNVFQKSIDSIDLSLVKLVLQVLQVLFSKDIKPKDGKSEVNTLRDSVLSTILPCIMPWMEKYPEEQILKHWISILNKLALDDDDYRFHKVRSSKLRKYFKKIETSLKQSESKISSVLKGPTLLAFTNALTNYTYNYLDMDMYSENNPLFQSNSFYSSIYPQNSVTLISHFMDLSKFQPLSDSSVEAILKRCKILSVTKSDSSKNSLLVILLPNVLPWMDKYPNDKFFGYWMDILMNLSLNKYNTMPHRGRSSKLWELFHPILCIVKNNLGNTLLKNGGSCLGLFANLCCNVKHARDIQDNLKEHISEWCLAIQTQDNIKTERHLHWLNHMLSSASMDQTIPSDFIQWCCPLNISGLIGLKKSILETTSPDELSKLFEKYFPPILCIFEIFSPFASLHHYQSMFTHMFECLSLFSRHTSPSGEVIILPKESLEDLIRSLSFSMNYVVSCANKIEIHKLRSQHDFEEEEEELQETLMEQSVEEEEEEEEEQFSQMIGDDLWISKTKESEEKEKEEEEEEEEEGGEGESEEEEEKEKEKEKEEEEEKDKEEDLIQQLIGDNFQHDFEEEEEELQETLMEQSVEEEEEEEEEQFSQMIGDDLWISKTKESEEKEKEEEEEEEEEGGEGESEEEEEKEKEKEKEEEEEKDKEEDLIQQLIGDNLWMRKTEESEESEEEETETGKNFFSSYLTIINSGFQKGVSSPSILCPATSTLHQLFELSELQDSDDKQIEEMISICSQLALRKEEDDKDRLVRIILPHVIRLMKKYPKFLKDWGKILSSLTLDADNILPHTGRSAKIFQVFFRISSDGAITPIKTTSVFEVCKHHLVSNGLAEWLSFFANLCYNSPDQASQIYENIKEYLGSWYDQIKANHSEQGEQKEQSDNRIRSWVKLIAMLSTVPALKNGEVFSPALTVAKMKTTLLISMLNIEIISGKSCPKIQ</sequence>
<feature type="compositionally biased region" description="Acidic residues" evidence="1">
    <location>
        <begin position="1947"/>
        <end position="1987"/>
    </location>
</feature>
<accession>A0ABQ5JX81</accession>
<gene>
    <name evidence="2" type="ORF">ADUPG1_011773</name>
</gene>
<keyword evidence="3" id="KW-1185">Reference proteome</keyword>
<protein>
    <submittedName>
        <fullName evidence="2">Small heat shock protein RTM2-like protein</fullName>
    </submittedName>
</protein>
<organism evidence="2 3">
    <name type="scientific">Aduncisulcus paluster</name>
    <dbReference type="NCBI Taxonomy" id="2918883"/>
    <lineage>
        <taxon>Eukaryota</taxon>
        <taxon>Metamonada</taxon>
        <taxon>Carpediemonas-like organisms</taxon>
        <taxon>Aduncisulcus</taxon>
    </lineage>
</organism>
<dbReference type="PANTHER" id="PTHR14296">
    <property type="entry name" value="REMODELING AND SPACING FACTOR 1"/>
    <property type="match status" value="1"/>
</dbReference>
<feature type="compositionally biased region" description="Acidic residues" evidence="1">
    <location>
        <begin position="1915"/>
        <end position="1926"/>
    </location>
</feature>
<reference evidence="2" key="1">
    <citation type="submission" date="2022-03" db="EMBL/GenBank/DDBJ databases">
        <title>Draft genome sequence of Aduncisulcus paluster, a free-living microaerophilic Fornicata.</title>
        <authorList>
            <person name="Yuyama I."/>
            <person name="Kume K."/>
            <person name="Tamura T."/>
            <person name="Inagaki Y."/>
            <person name="Hashimoto T."/>
        </authorList>
    </citation>
    <scope>NUCLEOTIDE SEQUENCE</scope>
    <source>
        <strain evidence="2">NY0171</strain>
    </source>
</reference>